<dbReference type="InterPro" id="IPR043198">
    <property type="entry name" value="Cyclin/Ssn8"/>
</dbReference>
<dbReference type="SMART" id="SM00385">
    <property type="entry name" value="CYCLIN"/>
    <property type="match status" value="2"/>
</dbReference>
<dbReference type="OrthoDB" id="6431331at2759"/>
<feature type="domain" description="Cyclin-like" evidence="11">
    <location>
        <begin position="687"/>
        <end position="769"/>
    </location>
</feature>
<dbReference type="Gene3D" id="1.10.472.10">
    <property type="entry name" value="Cyclin-like"/>
    <property type="match status" value="2"/>
</dbReference>
<comment type="caution">
    <text evidence="12">The sequence shown here is derived from an EMBL/GenBank/DDBJ whole genome shotgun (WGS) entry which is preliminary data.</text>
</comment>
<dbReference type="PANTHER" id="PTHR10026">
    <property type="entry name" value="CYCLIN"/>
    <property type="match status" value="1"/>
</dbReference>
<dbReference type="GO" id="GO:0051301">
    <property type="term" value="P:cell division"/>
    <property type="evidence" value="ECO:0007669"/>
    <property type="project" value="UniProtKB-KW"/>
</dbReference>
<keyword evidence="10" id="KW-1133">Transmembrane helix</keyword>
<dbReference type="Pfam" id="PF00561">
    <property type="entry name" value="Abhydrolase_1"/>
    <property type="match status" value="1"/>
</dbReference>
<keyword evidence="5" id="KW-0131">Cell cycle</keyword>
<evidence type="ECO:0000256" key="2">
    <source>
        <dbReference type="ARBA" id="ARBA00011177"/>
    </source>
</evidence>
<evidence type="ECO:0000256" key="8">
    <source>
        <dbReference type="RuleBase" id="RU000383"/>
    </source>
</evidence>
<keyword evidence="10" id="KW-0472">Membrane</keyword>
<dbReference type="STRING" id="1194695.A0A5A7U9L3"/>
<dbReference type="GO" id="GO:0016538">
    <property type="term" value="F:cyclin-dependent protein serine/threonine kinase regulator activity"/>
    <property type="evidence" value="ECO:0007669"/>
    <property type="project" value="InterPro"/>
</dbReference>
<comment type="subunit">
    <text evidence="2">Interacts with the CDC2 protein kinase to form a serine/threonine kinase holoenzyme complex also known as maturation promoting factor (MPF). The cyclin subunit imparts substrate specificity to the complex.</text>
</comment>
<feature type="compositionally biased region" description="Basic and acidic residues" evidence="9">
    <location>
        <begin position="863"/>
        <end position="928"/>
    </location>
</feature>
<evidence type="ECO:0000256" key="1">
    <source>
        <dbReference type="ARBA" id="ARBA00010589"/>
    </source>
</evidence>
<dbReference type="InterPro" id="IPR036915">
    <property type="entry name" value="Cyclin-like_sf"/>
</dbReference>
<dbReference type="Pfam" id="PF00134">
    <property type="entry name" value="Cyclin_N"/>
    <property type="match status" value="1"/>
</dbReference>
<evidence type="ECO:0000313" key="13">
    <source>
        <dbReference type="Proteomes" id="UP000321393"/>
    </source>
</evidence>
<proteinExistence type="inferred from homology"/>
<feature type="compositionally biased region" description="Low complexity" evidence="9">
    <location>
        <begin position="22"/>
        <end position="37"/>
    </location>
</feature>
<dbReference type="SUPFAM" id="SSF53474">
    <property type="entry name" value="alpha/beta-Hydrolases"/>
    <property type="match status" value="1"/>
</dbReference>
<sequence>MVTITEEPDEPVRKPSGPQPNKPTSSSSKPLSSSATATHKTPPSPTPNPFTFWFYFILIVSIITYFFISLPSLSPPDPKSWFLSLPNSLRHHYSKGRLLKVQISGNLSPIEVFAVENGAKGNENVVIVHGLGLSSYSFRKVLDSLGSKGVRALAFDLPGNGFSDKSTAEIDESSNGVLGRLLDVYNLIHEKGIFWAFDQIIETGQIPYEEIQKHVPKRKILKPIGLGPEEIGSILGQIIDTIGLTPVHLVLHDSALSMAGYWVAENSGFVRSLTLIDTLSKPSLPLWLLELPVVREVILGSNFVYSRLIKLCCSKGNDAPLDVEAHRVLLKGLGGRRAVVSMGKKLNDSFDIAEWGGLDDLKSVPMQVIWSNGWSNEWSTEGRRVAEVLPQASFVEHSGGRWAQEDVADVVADSISQFISSLPPTVRKTEEPTPEHIHEVFDQSMNSDHHHHHHDHGSHGIHGAGYMDGYGLGSQAWKDVLMIDTVVINKVNEFKSDLKGTTLILSDTGVLLTPPVEPVLRSSSSARTHGLMIYTAIDTFYLTDEQLKNSPSRKDGIDETTETTLRIYGCDLIQEAGILLKLPQAVMATGQVLFHRFYCKKSFARFNVKKVASSCVWLASKLEENPRKARQVIIVFHRMECRRENLPIEFLDPSLKKYADLKTELSRTERHILKEMGFICHVEHPHKFISNYLATLGTPPELRQEAWNLANDSLRTTLCVRFKSEVVACGVVYAAARRFQVPLPENPPWWKAFDGEKSGIDEVCRVLAHLYTLPKAQYIPVCKDGESFTFSNKSWDSQSLPVAKEVPQSSPTANDDPSIVKATSGTNLESGVSKDEMLKLALNKLKESKKSDDESKSLMPEATTREELVPRSKSDRRADIGERNKERERDRDRERERERDRTKSRDRDRGRDSDRERERDDADREKIKDRAHRSKDRGKELGVHLEKSRHHSSRDREYHSSSYSSRDKDRHRHH</sequence>
<dbReference type="InterPro" id="IPR000073">
    <property type="entry name" value="AB_hydrolase_1"/>
</dbReference>
<dbReference type="GO" id="GO:0006357">
    <property type="term" value="P:regulation of transcription by RNA polymerase II"/>
    <property type="evidence" value="ECO:0007669"/>
    <property type="project" value="InterPro"/>
</dbReference>
<dbReference type="EMBL" id="SSTE01011666">
    <property type="protein sequence ID" value="KAA0050886.1"/>
    <property type="molecule type" value="Genomic_DNA"/>
</dbReference>
<reference evidence="12 13" key="1">
    <citation type="submission" date="2019-08" db="EMBL/GenBank/DDBJ databases">
        <title>Draft genome sequences of two oriental melons (Cucumis melo L. var makuwa).</title>
        <authorList>
            <person name="Kwon S.-Y."/>
        </authorList>
    </citation>
    <scope>NUCLEOTIDE SEQUENCE [LARGE SCALE GENOMIC DNA]</scope>
    <source>
        <strain evidence="13">cv. SW 3</strain>
        <tissue evidence="12">Leaf</tissue>
    </source>
</reference>
<feature type="domain" description="Cyclin-like" evidence="11">
    <location>
        <begin position="571"/>
        <end position="674"/>
    </location>
</feature>
<dbReference type="Proteomes" id="UP000321393">
    <property type="component" value="Unassembled WGS sequence"/>
</dbReference>
<evidence type="ECO:0000256" key="4">
    <source>
        <dbReference type="ARBA" id="ARBA00023127"/>
    </source>
</evidence>
<feature type="region of interest" description="Disordered" evidence="9">
    <location>
        <begin position="799"/>
        <end position="831"/>
    </location>
</feature>
<dbReference type="InterPro" id="IPR006671">
    <property type="entry name" value="Cyclin_N"/>
</dbReference>
<gene>
    <name evidence="12" type="ORF">E6C27_scaffold761G00110</name>
</gene>
<dbReference type="InterPro" id="IPR029058">
    <property type="entry name" value="AB_hydrolase_fold"/>
</dbReference>
<dbReference type="FunFam" id="1.10.472.10:FF:000031">
    <property type="entry name" value="cyclin-L1-1-like isoform X1"/>
    <property type="match status" value="1"/>
</dbReference>
<evidence type="ECO:0000256" key="10">
    <source>
        <dbReference type="SAM" id="Phobius"/>
    </source>
</evidence>
<feature type="compositionally biased region" description="Polar residues" evidence="9">
    <location>
        <begin position="807"/>
        <end position="830"/>
    </location>
</feature>
<feature type="compositionally biased region" description="Basic and acidic residues" evidence="9">
    <location>
        <begin position="847"/>
        <end position="856"/>
    </location>
</feature>
<dbReference type="CDD" id="cd20591">
    <property type="entry name" value="CYCLIN_AcCycL_rpt1"/>
    <property type="match status" value="1"/>
</dbReference>
<evidence type="ECO:0000256" key="5">
    <source>
        <dbReference type="ARBA" id="ARBA00023306"/>
    </source>
</evidence>
<name>A0A5A7U9L3_CUCMM</name>
<evidence type="ECO:0000256" key="7">
    <source>
        <dbReference type="ARBA" id="ARBA00073269"/>
    </source>
</evidence>
<keyword evidence="4 8" id="KW-0195">Cyclin</keyword>
<dbReference type="InterPro" id="IPR013763">
    <property type="entry name" value="Cyclin-like_dom"/>
</dbReference>
<feature type="transmembrane region" description="Helical" evidence="10">
    <location>
        <begin position="52"/>
        <end position="73"/>
    </location>
</feature>
<feature type="compositionally biased region" description="Basic and acidic residues" evidence="9">
    <location>
        <begin position="937"/>
        <end position="946"/>
    </location>
</feature>
<accession>A0A5A7U9L3</accession>
<feature type="region of interest" description="Disordered" evidence="9">
    <location>
        <begin position="847"/>
        <end position="974"/>
    </location>
</feature>
<evidence type="ECO:0000256" key="6">
    <source>
        <dbReference type="ARBA" id="ARBA00032263"/>
    </source>
</evidence>
<evidence type="ECO:0000256" key="9">
    <source>
        <dbReference type="SAM" id="MobiDB-lite"/>
    </source>
</evidence>
<dbReference type="AlphaFoldDB" id="A0A5A7U9L3"/>
<dbReference type="SUPFAM" id="SSF47954">
    <property type="entry name" value="Cyclin-like"/>
    <property type="match status" value="2"/>
</dbReference>
<comment type="similarity">
    <text evidence="1">Belongs to the cyclin family. Cyclin L subfamily.</text>
</comment>
<evidence type="ECO:0000313" key="12">
    <source>
        <dbReference type="EMBL" id="KAA0050886.1"/>
    </source>
</evidence>
<protein>
    <recommendedName>
        <fullName evidence="7">Cyclin-L1-1</fullName>
    </recommendedName>
    <alternativeName>
        <fullName evidence="6">B-like cyclin</fullName>
    </alternativeName>
</protein>
<evidence type="ECO:0000259" key="11">
    <source>
        <dbReference type="SMART" id="SM00385"/>
    </source>
</evidence>
<keyword evidence="10" id="KW-0812">Transmembrane</keyword>
<organism evidence="12 13">
    <name type="scientific">Cucumis melo var. makuwa</name>
    <name type="common">Oriental melon</name>
    <dbReference type="NCBI Taxonomy" id="1194695"/>
    <lineage>
        <taxon>Eukaryota</taxon>
        <taxon>Viridiplantae</taxon>
        <taxon>Streptophyta</taxon>
        <taxon>Embryophyta</taxon>
        <taxon>Tracheophyta</taxon>
        <taxon>Spermatophyta</taxon>
        <taxon>Magnoliopsida</taxon>
        <taxon>eudicotyledons</taxon>
        <taxon>Gunneridae</taxon>
        <taxon>Pentapetalae</taxon>
        <taxon>rosids</taxon>
        <taxon>fabids</taxon>
        <taxon>Cucurbitales</taxon>
        <taxon>Cucurbitaceae</taxon>
        <taxon>Benincaseae</taxon>
        <taxon>Cucumis</taxon>
    </lineage>
</organism>
<feature type="region of interest" description="Disordered" evidence="9">
    <location>
        <begin position="1"/>
        <end position="44"/>
    </location>
</feature>
<dbReference type="Pfam" id="PF21797">
    <property type="entry name" value="CycT2-like_C"/>
    <property type="match status" value="1"/>
</dbReference>
<evidence type="ECO:0000256" key="3">
    <source>
        <dbReference type="ARBA" id="ARBA00022618"/>
    </source>
</evidence>
<dbReference type="FunFam" id="1.10.472.10:FF:000068">
    <property type="entry name" value="Cyclin-L1-1 isoform A"/>
    <property type="match status" value="1"/>
</dbReference>
<dbReference type="Gene3D" id="3.40.50.1820">
    <property type="entry name" value="alpha/beta hydrolase"/>
    <property type="match status" value="1"/>
</dbReference>
<dbReference type="CDD" id="cd20594">
    <property type="entry name" value="CYCLIN_AcCycL_rpt2"/>
    <property type="match status" value="1"/>
</dbReference>
<keyword evidence="3" id="KW-0132">Cell division</keyword>